<dbReference type="Pfam" id="PF01168">
    <property type="entry name" value="Ala_racemase_N"/>
    <property type="match status" value="1"/>
</dbReference>
<organism evidence="6 7">
    <name type="scientific">Streptomyces durbertensis</name>
    <dbReference type="NCBI Taxonomy" id="2448886"/>
    <lineage>
        <taxon>Bacteria</taxon>
        <taxon>Bacillati</taxon>
        <taxon>Actinomycetota</taxon>
        <taxon>Actinomycetes</taxon>
        <taxon>Kitasatosporales</taxon>
        <taxon>Streptomycetaceae</taxon>
        <taxon>Streptomyces</taxon>
    </lineage>
</organism>
<feature type="binding site" evidence="4">
    <location>
        <position position="141"/>
    </location>
    <ligand>
        <name>substrate</name>
    </ligand>
</feature>
<gene>
    <name evidence="6" type="primary">alr</name>
    <name evidence="6" type="ORF">GL263_24290</name>
</gene>
<proteinExistence type="inferred from homology"/>
<feature type="active site" description="Proton acceptor; specific for L-alanine" evidence="4">
    <location>
        <position position="275"/>
    </location>
</feature>
<dbReference type="SUPFAM" id="SSF50621">
    <property type="entry name" value="Alanine racemase C-terminal domain-like"/>
    <property type="match status" value="1"/>
</dbReference>
<reference evidence="7" key="1">
    <citation type="journal article" date="2020" name="Syst. Appl. Microbiol.">
        <title>Streptomyces alkaliterrae sp. nov., isolated from an alkaline soil, and emended descriptions of Streptomyces alkaliphilus, Streptomyces calidiresistens and Streptomyces durbertensis.</title>
        <authorList>
            <person name="Swiecimska M."/>
            <person name="Golinska P."/>
            <person name="Nouioui I."/>
            <person name="Wypij M."/>
            <person name="Rai M."/>
            <person name="Sangal V."/>
            <person name="Goodfellow M."/>
        </authorList>
    </citation>
    <scope>NUCLEOTIDE SEQUENCE [LARGE SCALE GENOMIC DNA]</scope>
    <source>
        <strain evidence="7">DSM 104538</strain>
    </source>
</reference>
<dbReference type="Proteomes" id="UP000766698">
    <property type="component" value="Unassembled WGS sequence"/>
</dbReference>
<dbReference type="SMART" id="SM01005">
    <property type="entry name" value="Ala_racemase_C"/>
    <property type="match status" value="1"/>
</dbReference>
<evidence type="ECO:0000256" key="1">
    <source>
        <dbReference type="ARBA" id="ARBA00001933"/>
    </source>
</evidence>
<dbReference type="PANTHER" id="PTHR30511">
    <property type="entry name" value="ALANINE RACEMASE"/>
    <property type="match status" value="1"/>
</dbReference>
<keyword evidence="3 4" id="KW-0413">Isomerase</keyword>
<dbReference type="NCBIfam" id="TIGR00492">
    <property type="entry name" value="alr"/>
    <property type="match status" value="1"/>
</dbReference>
<dbReference type="PRINTS" id="PR00992">
    <property type="entry name" value="ALARACEMASE"/>
</dbReference>
<evidence type="ECO:0000256" key="3">
    <source>
        <dbReference type="ARBA" id="ARBA00023235"/>
    </source>
</evidence>
<feature type="domain" description="Alanine racemase C-terminal" evidence="5">
    <location>
        <begin position="254"/>
        <end position="381"/>
    </location>
</feature>
<evidence type="ECO:0000256" key="4">
    <source>
        <dbReference type="HAMAP-Rule" id="MF_01201"/>
    </source>
</evidence>
<feature type="binding site" evidence="4">
    <location>
        <position position="323"/>
    </location>
    <ligand>
        <name>substrate</name>
    </ligand>
</feature>
<feature type="active site" description="Proton acceptor; specific for D-alanine" evidence="4">
    <location>
        <position position="43"/>
    </location>
</feature>
<dbReference type="PROSITE" id="PS00395">
    <property type="entry name" value="ALANINE_RACEMASE"/>
    <property type="match status" value="1"/>
</dbReference>
<evidence type="ECO:0000259" key="5">
    <source>
        <dbReference type="SMART" id="SM01005"/>
    </source>
</evidence>
<dbReference type="Pfam" id="PF00842">
    <property type="entry name" value="Ala_racemase_C"/>
    <property type="match status" value="1"/>
</dbReference>
<comment type="cofactor">
    <cofactor evidence="1 4">
        <name>pyridoxal 5'-phosphate</name>
        <dbReference type="ChEBI" id="CHEBI:597326"/>
    </cofactor>
</comment>
<feature type="modified residue" description="N6-(pyridoxal phosphate)lysine" evidence="4">
    <location>
        <position position="43"/>
    </location>
</feature>
<dbReference type="EMBL" id="WMLF01000558">
    <property type="protein sequence ID" value="MBB1246645.1"/>
    <property type="molecule type" value="Genomic_DNA"/>
</dbReference>
<dbReference type="Gene3D" id="2.40.37.10">
    <property type="entry name" value="Lyase, Ornithine Decarboxylase, Chain A, domain 1"/>
    <property type="match status" value="1"/>
</dbReference>
<dbReference type="CDD" id="cd00430">
    <property type="entry name" value="PLPDE_III_AR"/>
    <property type="match status" value="1"/>
</dbReference>
<accession>A0ABR6EP22</accession>
<sequence>MNTAPPHLPPRVRAVVDLDAVRANVRALRARAAAGAELMAVVKSDAYGHGMVPCARAAREAGASWLGTATPEEALALRAAGDTGRVLAWLWTPGGPWKQAIEADVDVSASGLWALREIVAAAAAAGRQARVQLKVDTGLGRNGCQPADWRELVDAARAAESSGALRVTGIWSHFACADEPGHPSIEAQLAVYRDALAVAEAAGLRPEVRHMANSAAALTLPQSHFDLVRAGVSVYGLSPSPELGVPADFGLRPAMTLSAALASVKRVPGGHGVSYGHHYTTPGETTLALVPAGYADGVPRHGSGCGPVLVAGKWRTVAGRVAMDQFVVDLGGDTAEAGDEAVLFGPGDRGEPTAEDWARAVGTIGYEIVTRIGPRVPRVHLGA</sequence>
<dbReference type="EC" id="5.1.1.1" evidence="4"/>
<dbReference type="InterPro" id="IPR000821">
    <property type="entry name" value="Ala_racemase"/>
</dbReference>
<dbReference type="InterPro" id="IPR009006">
    <property type="entry name" value="Ala_racemase/Decarboxylase_C"/>
</dbReference>
<comment type="caution">
    <text evidence="6">The sequence shown here is derived from an EMBL/GenBank/DDBJ whole genome shotgun (WGS) entry which is preliminary data.</text>
</comment>
<dbReference type="Gene3D" id="3.20.20.10">
    <property type="entry name" value="Alanine racemase"/>
    <property type="match status" value="1"/>
</dbReference>
<comment type="similarity">
    <text evidence="4">Belongs to the alanine racemase family.</text>
</comment>
<dbReference type="GO" id="GO:0008784">
    <property type="term" value="F:alanine racemase activity"/>
    <property type="evidence" value="ECO:0007669"/>
    <property type="project" value="UniProtKB-EC"/>
</dbReference>
<comment type="pathway">
    <text evidence="4">Amino-acid biosynthesis; D-alanine biosynthesis; D-alanine from L-alanine: step 1/1.</text>
</comment>
<dbReference type="SUPFAM" id="SSF51419">
    <property type="entry name" value="PLP-binding barrel"/>
    <property type="match status" value="1"/>
</dbReference>
<dbReference type="InterPro" id="IPR001608">
    <property type="entry name" value="Ala_racemase_N"/>
</dbReference>
<protein>
    <recommendedName>
        <fullName evidence="4">Alanine racemase</fullName>
        <ecNumber evidence="4">5.1.1.1</ecNumber>
    </recommendedName>
</protein>
<dbReference type="HAMAP" id="MF_01201">
    <property type="entry name" value="Ala_racemase"/>
    <property type="match status" value="1"/>
</dbReference>
<dbReference type="RefSeq" id="WP_182857885.1">
    <property type="nucleotide sequence ID" value="NZ_WMLF01000558.1"/>
</dbReference>
<comment type="catalytic activity">
    <reaction evidence="4">
        <text>L-alanine = D-alanine</text>
        <dbReference type="Rhea" id="RHEA:20249"/>
        <dbReference type="ChEBI" id="CHEBI:57416"/>
        <dbReference type="ChEBI" id="CHEBI:57972"/>
        <dbReference type="EC" id="5.1.1.1"/>
    </reaction>
</comment>
<dbReference type="PANTHER" id="PTHR30511:SF0">
    <property type="entry name" value="ALANINE RACEMASE, CATABOLIC-RELATED"/>
    <property type="match status" value="1"/>
</dbReference>
<evidence type="ECO:0000256" key="2">
    <source>
        <dbReference type="ARBA" id="ARBA00022898"/>
    </source>
</evidence>
<dbReference type="InterPro" id="IPR029066">
    <property type="entry name" value="PLP-binding_barrel"/>
</dbReference>
<dbReference type="InterPro" id="IPR011079">
    <property type="entry name" value="Ala_racemase_C"/>
</dbReference>
<dbReference type="InterPro" id="IPR020622">
    <property type="entry name" value="Ala_racemase_pyridoxalP-BS"/>
</dbReference>
<comment type="function">
    <text evidence="4">Catalyzes the interconversion of L-alanine and D-alanine. May also act on other amino acids.</text>
</comment>
<keyword evidence="7" id="KW-1185">Reference proteome</keyword>
<name>A0ABR6EP22_9ACTN</name>
<evidence type="ECO:0000313" key="6">
    <source>
        <dbReference type="EMBL" id="MBB1246645.1"/>
    </source>
</evidence>
<keyword evidence="2 4" id="KW-0663">Pyridoxal phosphate</keyword>
<evidence type="ECO:0000313" key="7">
    <source>
        <dbReference type="Proteomes" id="UP000766698"/>
    </source>
</evidence>